<name>A0ABN2JDY1_9MICO</name>
<evidence type="ECO:0000259" key="7">
    <source>
        <dbReference type="PROSITE" id="PS50977"/>
    </source>
</evidence>
<evidence type="ECO:0000256" key="5">
    <source>
        <dbReference type="PROSITE-ProRule" id="PRU00335"/>
    </source>
</evidence>
<dbReference type="PANTHER" id="PTHR30055:SF238">
    <property type="entry name" value="MYCOFACTOCIN BIOSYNTHESIS TRANSCRIPTIONAL REGULATOR MFTR-RELATED"/>
    <property type="match status" value="1"/>
</dbReference>
<dbReference type="EMBL" id="BAAAPM010000003">
    <property type="protein sequence ID" value="GAA1723615.1"/>
    <property type="molecule type" value="Genomic_DNA"/>
</dbReference>
<keyword evidence="4" id="KW-0804">Transcription</keyword>
<feature type="domain" description="HTH tetR-type" evidence="7">
    <location>
        <begin position="23"/>
        <end position="82"/>
    </location>
</feature>
<accession>A0ABN2JDY1</accession>
<reference evidence="8 9" key="1">
    <citation type="journal article" date="2019" name="Int. J. Syst. Evol. Microbiol.">
        <title>The Global Catalogue of Microorganisms (GCM) 10K type strain sequencing project: providing services to taxonomists for standard genome sequencing and annotation.</title>
        <authorList>
            <consortium name="The Broad Institute Genomics Platform"/>
            <consortium name="The Broad Institute Genome Sequencing Center for Infectious Disease"/>
            <person name="Wu L."/>
            <person name="Ma J."/>
        </authorList>
    </citation>
    <scope>NUCLEOTIDE SEQUENCE [LARGE SCALE GENOMIC DNA]</scope>
    <source>
        <strain evidence="8 9">JCM 15589</strain>
    </source>
</reference>
<keyword evidence="2" id="KW-0805">Transcription regulation</keyword>
<dbReference type="Pfam" id="PF00440">
    <property type="entry name" value="TetR_N"/>
    <property type="match status" value="1"/>
</dbReference>
<dbReference type="Pfam" id="PF13977">
    <property type="entry name" value="TetR_C_6"/>
    <property type="match status" value="1"/>
</dbReference>
<sequence length="232" mass="25067">MVNPEGGAGPVGRAPGRSYRQAAERRAEILERAIELFAEHGMDTSLRAIGESIGVSHAALRYYFASRDELLIEVYRQHEAREDEAKKDAADEADEDDEDEPSGTQDVAAVAVMERSAERNRSIPGLVELYATLTTDALQGAKHPLTREFVVERFRRVRADLVERIAAGQRAGSVAADVDPQDAAALVIAASDGLQLQWLLDPDAVDVRRSLAILERVLPGDDAGAAGRDGPA</sequence>
<dbReference type="InterPro" id="IPR050109">
    <property type="entry name" value="HTH-type_TetR-like_transc_reg"/>
</dbReference>
<feature type="region of interest" description="Disordered" evidence="6">
    <location>
        <begin position="81"/>
        <end position="105"/>
    </location>
</feature>
<dbReference type="SUPFAM" id="SSF48498">
    <property type="entry name" value="Tetracyclin repressor-like, C-terminal domain"/>
    <property type="match status" value="1"/>
</dbReference>
<keyword evidence="3 5" id="KW-0238">DNA-binding</keyword>
<dbReference type="InterPro" id="IPR009057">
    <property type="entry name" value="Homeodomain-like_sf"/>
</dbReference>
<evidence type="ECO:0000256" key="6">
    <source>
        <dbReference type="SAM" id="MobiDB-lite"/>
    </source>
</evidence>
<dbReference type="Proteomes" id="UP001501138">
    <property type="component" value="Unassembled WGS sequence"/>
</dbReference>
<evidence type="ECO:0000313" key="8">
    <source>
        <dbReference type="EMBL" id="GAA1723615.1"/>
    </source>
</evidence>
<dbReference type="SUPFAM" id="SSF46689">
    <property type="entry name" value="Homeodomain-like"/>
    <property type="match status" value="1"/>
</dbReference>
<gene>
    <name evidence="8" type="ORF">GCM10009809_19330</name>
</gene>
<dbReference type="InterPro" id="IPR039538">
    <property type="entry name" value="BetI_C"/>
</dbReference>
<evidence type="ECO:0000256" key="4">
    <source>
        <dbReference type="ARBA" id="ARBA00023163"/>
    </source>
</evidence>
<feature type="DNA-binding region" description="H-T-H motif" evidence="5">
    <location>
        <begin position="45"/>
        <end position="64"/>
    </location>
</feature>
<dbReference type="Gene3D" id="1.10.357.10">
    <property type="entry name" value="Tetracycline Repressor, domain 2"/>
    <property type="match status" value="1"/>
</dbReference>
<dbReference type="InterPro" id="IPR001647">
    <property type="entry name" value="HTH_TetR"/>
</dbReference>
<evidence type="ECO:0000256" key="3">
    <source>
        <dbReference type="ARBA" id="ARBA00023125"/>
    </source>
</evidence>
<dbReference type="PROSITE" id="PS50977">
    <property type="entry name" value="HTH_TETR_2"/>
    <property type="match status" value="1"/>
</dbReference>
<proteinExistence type="predicted"/>
<keyword evidence="9" id="KW-1185">Reference proteome</keyword>
<dbReference type="InterPro" id="IPR036271">
    <property type="entry name" value="Tet_transcr_reg_TetR-rel_C_sf"/>
</dbReference>
<evidence type="ECO:0000256" key="1">
    <source>
        <dbReference type="ARBA" id="ARBA00022491"/>
    </source>
</evidence>
<feature type="compositionally biased region" description="Acidic residues" evidence="6">
    <location>
        <begin position="91"/>
        <end position="101"/>
    </location>
</feature>
<evidence type="ECO:0000313" key="9">
    <source>
        <dbReference type="Proteomes" id="UP001501138"/>
    </source>
</evidence>
<dbReference type="PRINTS" id="PR00455">
    <property type="entry name" value="HTHTETR"/>
</dbReference>
<keyword evidence="1" id="KW-0678">Repressor</keyword>
<feature type="compositionally biased region" description="Basic and acidic residues" evidence="6">
    <location>
        <begin position="81"/>
        <end position="90"/>
    </location>
</feature>
<dbReference type="RefSeq" id="WP_344248001.1">
    <property type="nucleotide sequence ID" value="NZ_BAAAPM010000003.1"/>
</dbReference>
<dbReference type="PANTHER" id="PTHR30055">
    <property type="entry name" value="HTH-TYPE TRANSCRIPTIONAL REGULATOR RUTR"/>
    <property type="match status" value="1"/>
</dbReference>
<comment type="caution">
    <text evidence="8">The sequence shown here is derived from an EMBL/GenBank/DDBJ whole genome shotgun (WGS) entry which is preliminary data.</text>
</comment>
<protein>
    <submittedName>
        <fullName evidence="8">TetR/AcrR family transcriptional regulator</fullName>
    </submittedName>
</protein>
<evidence type="ECO:0000256" key="2">
    <source>
        <dbReference type="ARBA" id="ARBA00023015"/>
    </source>
</evidence>
<organism evidence="8 9">
    <name type="scientific">Isoptericola hypogeus</name>
    <dbReference type="NCBI Taxonomy" id="300179"/>
    <lineage>
        <taxon>Bacteria</taxon>
        <taxon>Bacillati</taxon>
        <taxon>Actinomycetota</taxon>
        <taxon>Actinomycetes</taxon>
        <taxon>Micrococcales</taxon>
        <taxon>Promicromonosporaceae</taxon>
        <taxon>Isoptericola</taxon>
    </lineage>
</organism>